<dbReference type="InterPro" id="IPR003788">
    <property type="entry name" value="NDUFAF7"/>
</dbReference>
<dbReference type="GO" id="GO:0035243">
    <property type="term" value="F:protein-arginine omega-N symmetric methyltransferase activity"/>
    <property type="evidence" value="ECO:0007669"/>
    <property type="project" value="UniProtKB-EC"/>
</dbReference>
<dbReference type="InParanoid" id="A0A1Y2G680"/>
<sequence>MLSQLRKGSTRALIKGATRSAVPQCCAAARTAPSALRKLSTSSTRLNLASQTPRSTPLTAGKERGTPLVPAELLQVLEETIKTHGPLPVSRYMTLCLAHPTFGYYTTRKVFGSSGDFITSPEISQIFGELLAIWYVTQWAAQGASPRVRIVELGPGRGTLLSDILRTFKSLPKHSSPPVTSIHLVENSEALREEQKKKLQAGGFGDIPVSWWGSVDEVPPTNDEFTVIVAHEFFDALPIHVFENTSNGWREVMVDIADPKAIIIPGKPRKPLRLVLSPSPTPASTLYTRLSTLAEETTPPTPSPSASSALSFDTTLPPAHSPSPAPRAAASASSSSPQQQSISPTLARFARLPEGSRMEISPASWEVARGMGRLLGGERGGAGLVVDYGDAKAFGRSWRGFRKHQVVDPLSEPGHTDLTANVDFSYLAEAMGDLATSHGPLPQSTFLTSLGLQPRLAGLLRAATPERKKEIESAAKRLIDSTGMGSQYKVMAITPKRTEGAPEEECFPFLKEAAEGAAEGAEEKT</sequence>
<evidence type="ECO:0000313" key="9">
    <source>
        <dbReference type="EMBL" id="ORY91491.1"/>
    </source>
</evidence>
<evidence type="ECO:0000256" key="6">
    <source>
        <dbReference type="ARBA" id="ARBA00048612"/>
    </source>
</evidence>
<dbReference type="Proteomes" id="UP000193467">
    <property type="component" value="Unassembled WGS sequence"/>
</dbReference>
<feature type="compositionally biased region" description="Low complexity" evidence="8">
    <location>
        <begin position="326"/>
        <end position="344"/>
    </location>
</feature>
<dbReference type="Pfam" id="PF02636">
    <property type="entry name" value="Methyltransf_28"/>
    <property type="match status" value="1"/>
</dbReference>
<comment type="function">
    <text evidence="7">Arginine methyltransferase involved in the assembly or stability of mitochondrial NADH:ubiquinone oxidoreductase complex (complex I).</text>
</comment>
<protein>
    <recommendedName>
        <fullName evidence="7">Protein arginine methyltransferase NDUFAF7</fullName>
        <ecNumber evidence="7">2.1.1.320</ecNumber>
    </recommendedName>
</protein>
<dbReference type="Gene3D" id="3.40.50.12710">
    <property type="match status" value="1"/>
</dbReference>
<keyword evidence="5 7" id="KW-0496">Mitochondrion</keyword>
<evidence type="ECO:0000256" key="7">
    <source>
        <dbReference type="RuleBase" id="RU364114"/>
    </source>
</evidence>
<keyword evidence="10" id="KW-1185">Reference proteome</keyword>
<dbReference type="STRING" id="106004.A0A1Y2G680"/>
<dbReference type="PANTHER" id="PTHR12049:SF7">
    <property type="entry name" value="PROTEIN ARGININE METHYLTRANSFERASE NDUFAF7, MITOCHONDRIAL"/>
    <property type="match status" value="1"/>
</dbReference>
<keyword evidence="4 7" id="KW-0808">Transferase</keyword>
<dbReference type="SUPFAM" id="SSF53335">
    <property type="entry name" value="S-adenosyl-L-methionine-dependent methyltransferases"/>
    <property type="match status" value="1"/>
</dbReference>
<dbReference type="InterPro" id="IPR029063">
    <property type="entry name" value="SAM-dependent_MTases_sf"/>
</dbReference>
<comment type="catalytic activity">
    <reaction evidence="6 7">
        <text>L-arginyl-[protein] + 2 S-adenosyl-L-methionine = N(omega),N(omega)'-dimethyl-L-arginyl-[protein] + 2 S-adenosyl-L-homocysteine + 2 H(+)</text>
        <dbReference type="Rhea" id="RHEA:48108"/>
        <dbReference type="Rhea" id="RHEA-COMP:10532"/>
        <dbReference type="Rhea" id="RHEA-COMP:11992"/>
        <dbReference type="ChEBI" id="CHEBI:15378"/>
        <dbReference type="ChEBI" id="CHEBI:29965"/>
        <dbReference type="ChEBI" id="CHEBI:57856"/>
        <dbReference type="ChEBI" id="CHEBI:59789"/>
        <dbReference type="ChEBI" id="CHEBI:88221"/>
        <dbReference type="EC" id="2.1.1.320"/>
    </reaction>
</comment>
<dbReference type="GO" id="GO:0032259">
    <property type="term" value="P:methylation"/>
    <property type="evidence" value="ECO:0007669"/>
    <property type="project" value="UniProtKB-KW"/>
</dbReference>
<dbReference type="AlphaFoldDB" id="A0A1Y2G680"/>
<feature type="compositionally biased region" description="Polar residues" evidence="8">
    <location>
        <begin position="39"/>
        <end position="58"/>
    </location>
</feature>
<name>A0A1Y2G680_9BASI</name>
<organism evidence="9 10">
    <name type="scientific">Leucosporidium creatinivorum</name>
    <dbReference type="NCBI Taxonomy" id="106004"/>
    <lineage>
        <taxon>Eukaryota</taxon>
        <taxon>Fungi</taxon>
        <taxon>Dikarya</taxon>
        <taxon>Basidiomycota</taxon>
        <taxon>Pucciniomycotina</taxon>
        <taxon>Microbotryomycetes</taxon>
        <taxon>Leucosporidiales</taxon>
        <taxon>Leucosporidium</taxon>
    </lineage>
</organism>
<proteinExistence type="inferred from homology"/>
<feature type="region of interest" description="Disordered" evidence="8">
    <location>
        <begin position="293"/>
        <end position="344"/>
    </location>
</feature>
<dbReference type="EMBL" id="MCGR01000002">
    <property type="protein sequence ID" value="ORY91491.1"/>
    <property type="molecule type" value="Genomic_DNA"/>
</dbReference>
<feature type="region of interest" description="Disordered" evidence="8">
    <location>
        <begin position="39"/>
        <end position="64"/>
    </location>
</feature>
<evidence type="ECO:0000256" key="1">
    <source>
        <dbReference type="ARBA" id="ARBA00004173"/>
    </source>
</evidence>
<reference evidence="9 10" key="1">
    <citation type="submission" date="2016-07" db="EMBL/GenBank/DDBJ databases">
        <title>Pervasive Adenine N6-methylation of Active Genes in Fungi.</title>
        <authorList>
            <consortium name="DOE Joint Genome Institute"/>
            <person name="Mondo S.J."/>
            <person name="Dannebaum R.O."/>
            <person name="Kuo R.C."/>
            <person name="Labutti K."/>
            <person name="Haridas S."/>
            <person name="Kuo A."/>
            <person name="Salamov A."/>
            <person name="Ahrendt S.R."/>
            <person name="Lipzen A."/>
            <person name="Sullivan W."/>
            <person name="Andreopoulos W.B."/>
            <person name="Clum A."/>
            <person name="Lindquist E."/>
            <person name="Daum C."/>
            <person name="Ramamoorthy G.K."/>
            <person name="Gryganskyi A."/>
            <person name="Culley D."/>
            <person name="Magnuson J.K."/>
            <person name="James T.Y."/>
            <person name="O'Malley M.A."/>
            <person name="Stajich J.E."/>
            <person name="Spatafora J.W."/>
            <person name="Visel A."/>
            <person name="Grigoriev I.V."/>
        </authorList>
    </citation>
    <scope>NUCLEOTIDE SEQUENCE [LARGE SCALE GENOMIC DNA]</scope>
    <source>
        <strain evidence="9 10">62-1032</strain>
    </source>
</reference>
<dbReference type="OrthoDB" id="438553at2759"/>
<keyword evidence="3 7" id="KW-0489">Methyltransferase</keyword>
<gene>
    <name evidence="9" type="ORF">BCR35DRAFT_298659</name>
</gene>
<evidence type="ECO:0000313" key="10">
    <source>
        <dbReference type="Proteomes" id="UP000193467"/>
    </source>
</evidence>
<evidence type="ECO:0000256" key="8">
    <source>
        <dbReference type="SAM" id="MobiDB-lite"/>
    </source>
</evidence>
<dbReference type="EC" id="2.1.1.320" evidence="7"/>
<comment type="similarity">
    <text evidence="2 7">Belongs to the NDUFAF7 family.</text>
</comment>
<dbReference type="GO" id="GO:0005739">
    <property type="term" value="C:mitochondrion"/>
    <property type="evidence" value="ECO:0007669"/>
    <property type="project" value="UniProtKB-SubCell"/>
</dbReference>
<evidence type="ECO:0000256" key="5">
    <source>
        <dbReference type="ARBA" id="ARBA00023128"/>
    </source>
</evidence>
<comment type="caution">
    <text evidence="9">The sequence shown here is derived from an EMBL/GenBank/DDBJ whole genome shotgun (WGS) entry which is preliminary data.</text>
</comment>
<dbReference type="InterPro" id="IPR038375">
    <property type="entry name" value="NDUFAF7_sf"/>
</dbReference>
<accession>A0A1Y2G680</accession>
<evidence type="ECO:0000256" key="3">
    <source>
        <dbReference type="ARBA" id="ARBA00022603"/>
    </source>
</evidence>
<comment type="subcellular location">
    <subcellularLocation>
        <location evidence="1 7">Mitochondrion</location>
    </subcellularLocation>
</comment>
<dbReference type="PANTHER" id="PTHR12049">
    <property type="entry name" value="PROTEIN ARGININE METHYLTRANSFERASE NDUFAF7, MITOCHONDRIAL"/>
    <property type="match status" value="1"/>
</dbReference>
<evidence type="ECO:0000256" key="2">
    <source>
        <dbReference type="ARBA" id="ARBA00005891"/>
    </source>
</evidence>
<dbReference type="GO" id="GO:0032981">
    <property type="term" value="P:mitochondrial respiratory chain complex I assembly"/>
    <property type="evidence" value="ECO:0007669"/>
    <property type="project" value="TreeGrafter"/>
</dbReference>
<feature type="compositionally biased region" description="Low complexity" evidence="8">
    <location>
        <begin position="293"/>
        <end position="311"/>
    </location>
</feature>
<evidence type="ECO:0000256" key="4">
    <source>
        <dbReference type="ARBA" id="ARBA00022679"/>
    </source>
</evidence>